<dbReference type="GO" id="GO:0033557">
    <property type="term" value="C:Slx1-Slx4 complex"/>
    <property type="evidence" value="ECO:0007669"/>
    <property type="project" value="InterPro"/>
</dbReference>
<accession>A0AAE0L8D3</accession>
<keyword evidence="3" id="KW-0227">DNA damage</keyword>
<dbReference type="GO" id="GO:0006310">
    <property type="term" value="P:DNA recombination"/>
    <property type="evidence" value="ECO:0007669"/>
    <property type="project" value="UniProtKB-KW"/>
</dbReference>
<evidence type="ECO:0000313" key="9">
    <source>
        <dbReference type="EMBL" id="KAK3275911.1"/>
    </source>
</evidence>
<feature type="region of interest" description="Disordered" evidence="8">
    <location>
        <begin position="63"/>
        <end position="86"/>
    </location>
</feature>
<evidence type="ECO:0000256" key="5">
    <source>
        <dbReference type="ARBA" id="ARBA00023204"/>
    </source>
</evidence>
<dbReference type="AlphaFoldDB" id="A0AAE0L8D3"/>
<reference evidence="9 10" key="1">
    <citation type="journal article" date="2015" name="Genome Biol. Evol.">
        <title>Comparative Genomics of a Bacterivorous Green Alga Reveals Evolutionary Causalities and Consequences of Phago-Mixotrophic Mode of Nutrition.</title>
        <authorList>
            <person name="Burns J.A."/>
            <person name="Paasch A."/>
            <person name="Narechania A."/>
            <person name="Kim E."/>
        </authorList>
    </citation>
    <scope>NUCLEOTIDE SEQUENCE [LARGE SCALE GENOMIC DNA]</scope>
    <source>
        <strain evidence="9 10">PLY_AMNH</strain>
    </source>
</reference>
<sequence>MQKDLNEHVPRAVWSAIADWCGLPGTSNPRRILQAIGFEWTDSECVSRVPSWTPACRAVSETGTFPKAAGTSENSPPTSPMSLPTLTPPQDLGLTPLNPRCALRADADAKHLKTPSPSPSPLPLAQRIAAQRREDPLFTTDQIAHPVPPPASSARPPLSTGVAAPSRPAADAALPSAVPLGSTGEEVHSVPNYNDMTPAELTSLLDEYGLKTGSKPYMVKKLLEIWEQLHTAPPVHVAPPRAPASKTSRGVRAAAPSQQASGHSQQASGHPLPPPPHLLPALSSCLSESAPGGYGAAGITIKEMERSLAAFIKGKSEIYEKMLLMESVDADDLLSLAQAGGVKCTRPRLLAYLESQGVCHTQKRQKREHNGPRRAYYR</sequence>
<evidence type="ECO:0000256" key="8">
    <source>
        <dbReference type="SAM" id="MobiDB-lite"/>
    </source>
</evidence>
<evidence type="ECO:0000313" key="10">
    <source>
        <dbReference type="Proteomes" id="UP001190700"/>
    </source>
</evidence>
<evidence type="ECO:0000256" key="7">
    <source>
        <dbReference type="ARBA" id="ARBA00029496"/>
    </source>
</evidence>
<dbReference type="Proteomes" id="UP001190700">
    <property type="component" value="Unassembled WGS sequence"/>
</dbReference>
<feature type="region of interest" description="Disordered" evidence="8">
    <location>
        <begin position="145"/>
        <end position="193"/>
    </location>
</feature>
<organism evidence="9 10">
    <name type="scientific">Cymbomonas tetramitiformis</name>
    <dbReference type="NCBI Taxonomy" id="36881"/>
    <lineage>
        <taxon>Eukaryota</taxon>
        <taxon>Viridiplantae</taxon>
        <taxon>Chlorophyta</taxon>
        <taxon>Pyramimonadophyceae</taxon>
        <taxon>Pyramimonadales</taxon>
        <taxon>Pyramimonadaceae</taxon>
        <taxon>Cymbomonas</taxon>
    </lineage>
</organism>
<keyword evidence="6" id="KW-0539">Nucleus</keyword>
<dbReference type="CDD" id="cd22999">
    <property type="entry name" value="SAP_SLX4"/>
    <property type="match status" value="1"/>
</dbReference>
<keyword evidence="4" id="KW-0233">DNA recombination</keyword>
<comment type="similarity">
    <text evidence="2">Belongs to the SLX4 family.</text>
</comment>
<feature type="compositionally biased region" description="Low complexity" evidence="8">
    <location>
        <begin position="253"/>
        <end position="270"/>
    </location>
</feature>
<comment type="subcellular location">
    <subcellularLocation>
        <location evidence="1">Nucleus</location>
    </subcellularLocation>
</comment>
<dbReference type="InterPro" id="IPR018574">
    <property type="entry name" value="Structure-sp_endonuc_su_Slx4"/>
</dbReference>
<gene>
    <name evidence="9" type="ORF">CYMTET_15992</name>
</gene>
<comment type="caution">
    <text evidence="9">The sequence shown here is derived from an EMBL/GenBank/DDBJ whole genome shotgun (WGS) entry which is preliminary data.</text>
</comment>
<feature type="region of interest" description="Disordered" evidence="8">
    <location>
        <begin position="234"/>
        <end position="284"/>
    </location>
</feature>
<protein>
    <recommendedName>
        <fullName evidence="7">Structure-specific endonuclease subunit SLX4</fullName>
    </recommendedName>
</protein>
<evidence type="ECO:0000256" key="3">
    <source>
        <dbReference type="ARBA" id="ARBA00022763"/>
    </source>
</evidence>
<keyword evidence="5" id="KW-0234">DNA repair</keyword>
<evidence type="ECO:0000256" key="2">
    <source>
        <dbReference type="ARBA" id="ARBA00006661"/>
    </source>
</evidence>
<name>A0AAE0L8D3_9CHLO</name>
<dbReference type="Pfam" id="PF09494">
    <property type="entry name" value="Slx4"/>
    <property type="match status" value="1"/>
</dbReference>
<dbReference type="GO" id="GO:0006281">
    <property type="term" value="P:DNA repair"/>
    <property type="evidence" value="ECO:0007669"/>
    <property type="project" value="UniProtKB-KW"/>
</dbReference>
<dbReference type="EMBL" id="LGRX02006934">
    <property type="protein sequence ID" value="KAK3275911.1"/>
    <property type="molecule type" value="Genomic_DNA"/>
</dbReference>
<evidence type="ECO:0000256" key="1">
    <source>
        <dbReference type="ARBA" id="ARBA00004123"/>
    </source>
</evidence>
<dbReference type="GO" id="GO:0006260">
    <property type="term" value="P:DNA replication"/>
    <property type="evidence" value="ECO:0007669"/>
    <property type="project" value="InterPro"/>
</dbReference>
<feature type="compositionally biased region" description="Low complexity" evidence="8">
    <location>
        <begin position="152"/>
        <end position="180"/>
    </location>
</feature>
<keyword evidence="10" id="KW-1185">Reference proteome</keyword>
<proteinExistence type="inferred from homology"/>
<evidence type="ECO:0000256" key="4">
    <source>
        <dbReference type="ARBA" id="ARBA00023172"/>
    </source>
</evidence>
<evidence type="ECO:0000256" key="6">
    <source>
        <dbReference type="ARBA" id="ARBA00023242"/>
    </source>
</evidence>